<dbReference type="Proteomes" id="UP000222460">
    <property type="component" value="Unassembled WGS sequence"/>
</dbReference>
<proteinExistence type="predicted"/>
<comment type="caution">
    <text evidence="2">The sequence shown here is derived from an EMBL/GenBank/DDBJ whole genome shotgun (WGS) entry which is preliminary data.</text>
</comment>
<gene>
    <name evidence="2" type="ORF">CRX57_16560</name>
</gene>
<dbReference type="AlphaFoldDB" id="A0A2C5VSQ9"/>
<evidence type="ECO:0000313" key="3">
    <source>
        <dbReference type="Proteomes" id="UP000222460"/>
    </source>
</evidence>
<evidence type="ECO:0000313" key="2">
    <source>
        <dbReference type="EMBL" id="PHH41728.1"/>
    </source>
</evidence>
<feature type="compositionally biased region" description="Basic and acidic residues" evidence="1">
    <location>
        <begin position="85"/>
        <end position="102"/>
    </location>
</feature>
<sequence>MNALREFHKASCDHTPGARRQVLAKPVYPTVSALTSLTPEEAAAVEGLKEDSQRNGAVNTNEIQNQITADTERFKESGGGDAASEEFRKRMEEKRAAQKESSNKMIDDMFDKAIDIGEKYPATQGAILSVSDQIMAFFSKLYNEIYFWVSNIVEQFVEWVKNAWENIKNTARRIVDWISNWFK</sequence>
<accession>A0A2C5VSQ9</accession>
<evidence type="ECO:0000256" key="1">
    <source>
        <dbReference type="SAM" id="MobiDB-lite"/>
    </source>
</evidence>
<name>A0A2C5VSQ9_PSEPU</name>
<protein>
    <submittedName>
        <fullName evidence="2">Uncharacterized protein</fullName>
    </submittedName>
</protein>
<feature type="region of interest" description="Disordered" evidence="1">
    <location>
        <begin position="45"/>
        <end position="102"/>
    </location>
</feature>
<reference evidence="3" key="1">
    <citation type="submission" date="2017-10" db="EMBL/GenBank/DDBJ databases">
        <title>FDA dAtabase for Regulatory Grade micrObial Sequences (FDA-ARGOS): Supporting development and validation of Infectious Disease Dx tests.</title>
        <authorList>
            <person name="Goldberg B."/>
            <person name="Campos J."/>
            <person name="Tallon L."/>
            <person name="Sadzewicz L."/>
            <person name="Ott S."/>
            <person name="Zhao X."/>
            <person name="Nagaraj S."/>
            <person name="Vavikolanu K."/>
            <person name="Aluvathingal J."/>
            <person name="Nadendla S."/>
            <person name="Geyer C."/>
            <person name="Sichtig H."/>
        </authorList>
    </citation>
    <scope>NUCLEOTIDE SEQUENCE [LARGE SCALE GENOMIC DNA]</scope>
    <source>
        <strain evidence="3">FDAARGOS_376</strain>
    </source>
</reference>
<feature type="compositionally biased region" description="Polar residues" evidence="1">
    <location>
        <begin position="54"/>
        <end position="69"/>
    </location>
</feature>
<organism evidence="2 3">
    <name type="scientific">Pseudomonas putida</name>
    <name type="common">Arthrobacter siderocapsulatus</name>
    <dbReference type="NCBI Taxonomy" id="303"/>
    <lineage>
        <taxon>Bacteria</taxon>
        <taxon>Pseudomonadati</taxon>
        <taxon>Pseudomonadota</taxon>
        <taxon>Gammaproteobacteria</taxon>
        <taxon>Pseudomonadales</taxon>
        <taxon>Pseudomonadaceae</taxon>
        <taxon>Pseudomonas</taxon>
    </lineage>
</organism>
<dbReference type="EMBL" id="PDKZ01000002">
    <property type="protein sequence ID" value="PHH41728.1"/>
    <property type="molecule type" value="Genomic_DNA"/>
</dbReference>